<sequence>MLGHAKASMTLDTYADLFDDDLDDVADRLDEAIRATADGIRSLAGNQRPELLKRGGAKGNRTPEAIRENGF</sequence>
<evidence type="ECO:0000313" key="3">
    <source>
        <dbReference type="Proteomes" id="UP000467148"/>
    </source>
</evidence>
<dbReference type="EMBL" id="AP022596">
    <property type="protein sequence ID" value="BBY65027.1"/>
    <property type="molecule type" value="Genomic_DNA"/>
</dbReference>
<dbReference type="Proteomes" id="UP000467148">
    <property type="component" value="Chromosome"/>
</dbReference>
<feature type="region of interest" description="Disordered" evidence="1">
    <location>
        <begin position="51"/>
        <end position="71"/>
    </location>
</feature>
<evidence type="ECO:0008006" key="4">
    <source>
        <dbReference type="Google" id="ProtNLM"/>
    </source>
</evidence>
<reference evidence="2 3" key="1">
    <citation type="journal article" date="2019" name="Emerg. Microbes Infect.">
        <title>Comprehensive subspecies identification of 175 nontuberculous mycobacteria species based on 7547 genomic profiles.</title>
        <authorList>
            <person name="Matsumoto Y."/>
            <person name="Kinjo T."/>
            <person name="Motooka D."/>
            <person name="Nabeya D."/>
            <person name="Jung N."/>
            <person name="Uechi K."/>
            <person name="Horii T."/>
            <person name="Iida T."/>
            <person name="Fujita J."/>
            <person name="Nakamura S."/>
        </authorList>
    </citation>
    <scope>NUCLEOTIDE SEQUENCE [LARGE SCALE GENOMIC DNA]</scope>
    <source>
        <strain evidence="2 3">JCM 30396</strain>
    </source>
</reference>
<proteinExistence type="predicted"/>
<dbReference type="AlphaFoldDB" id="A0A7I7T6X7"/>
<evidence type="ECO:0000313" key="2">
    <source>
        <dbReference type="EMBL" id="BBY65027.1"/>
    </source>
</evidence>
<protein>
    <recommendedName>
        <fullName evidence="4">Integrase</fullName>
    </recommendedName>
</protein>
<gene>
    <name evidence="2" type="ORF">MHEL_32700</name>
</gene>
<evidence type="ECO:0000256" key="1">
    <source>
        <dbReference type="SAM" id="MobiDB-lite"/>
    </source>
</evidence>
<accession>A0A7I7T6X7</accession>
<keyword evidence="3" id="KW-1185">Reference proteome</keyword>
<organism evidence="2 3">
    <name type="scientific">Mycolicibacterium helvum</name>
    <dbReference type="NCBI Taxonomy" id="1534349"/>
    <lineage>
        <taxon>Bacteria</taxon>
        <taxon>Bacillati</taxon>
        <taxon>Actinomycetota</taxon>
        <taxon>Actinomycetes</taxon>
        <taxon>Mycobacteriales</taxon>
        <taxon>Mycobacteriaceae</taxon>
        <taxon>Mycolicibacterium</taxon>
    </lineage>
</organism>
<dbReference type="KEGG" id="mhev:MHEL_32700"/>
<name>A0A7I7T6X7_9MYCO</name>